<feature type="non-terminal residue" evidence="1">
    <location>
        <position position="111"/>
    </location>
</feature>
<accession>A0A8S3YK76</accession>
<gene>
    <name evidence="1" type="ORF">CUNI_LOCUS2985</name>
</gene>
<protein>
    <submittedName>
        <fullName evidence="1">Uncharacterized protein</fullName>
    </submittedName>
</protein>
<proteinExistence type="predicted"/>
<organism evidence="1 2">
    <name type="scientific">Candidula unifasciata</name>
    <dbReference type="NCBI Taxonomy" id="100452"/>
    <lineage>
        <taxon>Eukaryota</taxon>
        <taxon>Metazoa</taxon>
        <taxon>Spiralia</taxon>
        <taxon>Lophotrochozoa</taxon>
        <taxon>Mollusca</taxon>
        <taxon>Gastropoda</taxon>
        <taxon>Heterobranchia</taxon>
        <taxon>Euthyneura</taxon>
        <taxon>Panpulmonata</taxon>
        <taxon>Eupulmonata</taxon>
        <taxon>Stylommatophora</taxon>
        <taxon>Helicina</taxon>
        <taxon>Helicoidea</taxon>
        <taxon>Geomitridae</taxon>
        <taxon>Candidula</taxon>
    </lineage>
</organism>
<dbReference type="AlphaFoldDB" id="A0A8S3YK76"/>
<keyword evidence="2" id="KW-1185">Reference proteome</keyword>
<comment type="caution">
    <text evidence="1">The sequence shown here is derived from an EMBL/GenBank/DDBJ whole genome shotgun (WGS) entry which is preliminary data.</text>
</comment>
<dbReference type="EMBL" id="CAJHNH020000405">
    <property type="protein sequence ID" value="CAG5117427.1"/>
    <property type="molecule type" value="Genomic_DNA"/>
</dbReference>
<sequence length="111" mass="12232">DLAATDRMFGKQLGQACQGDEPPRNKLQEILVDLERPYFITWLRLHVSHRAPGAVYEIRTAPKEYQGPSQKLNCQQFPATATVVDILCQPGLAVPRMLILGPDVCSVSVSG</sequence>
<dbReference type="Proteomes" id="UP000678393">
    <property type="component" value="Unassembled WGS sequence"/>
</dbReference>
<reference evidence="1" key="1">
    <citation type="submission" date="2021-04" db="EMBL/GenBank/DDBJ databases">
        <authorList>
            <consortium name="Molecular Ecology Group"/>
        </authorList>
    </citation>
    <scope>NUCLEOTIDE SEQUENCE</scope>
</reference>
<evidence type="ECO:0000313" key="1">
    <source>
        <dbReference type="EMBL" id="CAG5117427.1"/>
    </source>
</evidence>
<feature type="non-terminal residue" evidence="1">
    <location>
        <position position="1"/>
    </location>
</feature>
<name>A0A8S3YK76_9EUPU</name>
<evidence type="ECO:0000313" key="2">
    <source>
        <dbReference type="Proteomes" id="UP000678393"/>
    </source>
</evidence>